<proteinExistence type="predicted"/>
<evidence type="ECO:0008006" key="3">
    <source>
        <dbReference type="Google" id="ProtNLM"/>
    </source>
</evidence>
<sequence>MTMPRASITSNCADRSGCMPEVRSRTLTVRSFRHAGMSTVVIWSALAAAQEMEPRTYSAVPIGTNFIVVDYARSSGDILFDPSLPVTNLQAKINTYSLGVSHSFGVFGHVASVAFSMPYANANLTGNVEGAPGQAYRSGLGDVRFRFAVNLLGGPALTPAEFAQRSPGTILGASVSVIAPTGQYVPSRLINVGSNRWAFKPEVGLSQPLGNWFVEGAAGVWLFTDNPDFFGGRRRSQDPLPVFQWHGGYTWRPGLWISADMTFYTGGQTSVNGVQDNDLQRNVRYGVTLSFPLSAQWSGKLAWSRGLTTSSGGNFQTVSVALQYRWFNR</sequence>
<reference evidence="1 2" key="1">
    <citation type="submission" date="2016-01" db="EMBL/GenBank/DDBJ databases">
        <authorList>
            <person name="Oliw E.H."/>
        </authorList>
    </citation>
    <scope>NUCLEOTIDE SEQUENCE [LARGE SCALE GENOMIC DNA]</scope>
    <source>
        <strain evidence="1">LMG 27134</strain>
    </source>
</reference>
<dbReference type="Proteomes" id="UP000054683">
    <property type="component" value="Unassembled WGS sequence"/>
</dbReference>
<dbReference type="InterPro" id="IPR025737">
    <property type="entry name" value="FApF"/>
</dbReference>
<dbReference type="EMBL" id="FCOK02000033">
    <property type="protein sequence ID" value="SAL46205.1"/>
    <property type="molecule type" value="Genomic_DNA"/>
</dbReference>
<accession>A0A158HPB4</accession>
<dbReference type="Pfam" id="PF13557">
    <property type="entry name" value="Phenol_MetA_deg"/>
    <property type="match status" value="1"/>
</dbReference>
<organism evidence="1 2">
    <name type="scientific">Caballeronia udeis</name>
    <dbReference type="NCBI Taxonomy" id="1232866"/>
    <lineage>
        <taxon>Bacteria</taxon>
        <taxon>Pseudomonadati</taxon>
        <taxon>Pseudomonadota</taxon>
        <taxon>Betaproteobacteria</taxon>
        <taxon>Burkholderiales</taxon>
        <taxon>Burkholderiaceae</taxon>
        <taxon>Caballeronia</taxon>
    </lineage>
</organism>
<name>A0A158HPB4_9BURK</name>
<gene>
    <name evidence="1" type="ORF">AWB69_04655</name>
</gene>
<dbReference type="AlphaFoldDB" id="A0A158HPB4"/>
<evidence type="ECO:0000313" key="2">
    <source>
        <dbReference type="Proteomes" id="UP000054683"/>
    </source>
</evidence>
<protein>
    <recommendedName>
        <fullName evidence="3">Transporter</fullName>
    </recommendedName>
</protein>
<evidence type="ECO:0000313" key="1">
    <source>
        <dbReference type="EMBL" id="SAL46205.1"/>
    </source>
</evidence>